<dbReference type="GO" id="GO:0005615">
    <property type="term" value="C:extracellular space"/>
    <property type="evidence" value="ECO:0007669"/>
    <property type="project" value="TreeGrafter"/>
</dbReference>
<evidence type="ECO:0000256" key="3">
    <source>
        <dbReference type="ARBA" id="ARBA00022704"/>
    </source>
</evidence>
<dbReference type="GO" id="GO:0031982">
    <property type="term" value="C:vesicle"/>
    <property type="evidence" value="ECO:0007669"/>
    <property type="project" value="TreeGrafter"/>
</dbReference>
<dbReference type="CDD" id="cd00042">
    <property type="entry name" value="CY"/>
    <property type="match status" value="1"/>
</dbReference>
<feature type="domain" description="Cystatin" evidence="5">
    <location>
        <begin position="22"/>
        <end position="114"/>
    </location>
</feature>
<dbReference type="SUPFAM" id="SSF54403">
    <property type="entry name" value="Cystatin/monellin"/>
    <property type="match status" value="1"/>
</dbReference>
<dbReference type="PANTHER" id="PTHR46186:SF2">
    <property type="entry name" value="CYSTATIN"/>
    <property type="match status" value="1"/>
</dbReference>
<dbReference type="AlphaFoldDB" id="A3FK21"/>
<dbReference type="Gene3D" id="3.10.450.10">
    <property type="match status" value="1"/>
</dbReference>
<protein>
    <submittedName>
        <fullName evidence="6">Salivary secreted cystatin 2</fullName>
    </submittedName>
</protein>
<keyword evidence="4" id="KW-0732">Signal</keyword>
<sequence>MATASVLSVLILVVALATGQLQPTGGASKINPQDSSVRVILENAVATRNSQSNEEPLRVVAVHSATSQVVAGTLYAFDYVAEGGWTGNLLNCHSEVLDQPWTNPQPKLVKHKCD</sequence>
<feature type="chain" id="PRO_5018774904" evidence="4">
    <location>
        <begin position="20"/>
        <end position="114"/>
    </location>
</feature>
<evidence type="ECO:0000313" key="6">
    <source>
        <dbReference type="EMBL" id="ABN54460.1"/>
    </source>
</evidence>
<evidence type="ECO:0000259" key="5">
    <source>
        <dbReference type="SMART" id="SM00043"/>
    </source>
</evidence>
<dbReference type="InterPro" id="IPR000010">
    <property type="entry name" value="Cystatin_dom"/>
</dbReference>
<name>A3FK21_ONCFA</name>
<dbReference type="EMBL" id="EF382729">
    <property type="protein sequence ID" value="ABN54460.1"/>
    <property type="molecule type" value="mRNA"/>
</dbReference>
<comment type="similarity">
    <text evidence="1">Belongs to the cystatin family.</text>
</comment>
<dbReference type="GO" id="GO:0004869">
    <property type="term" value="F:cysteine-type endopeptidase inhibitor activity"/>
    <property type="evidence" value="ECO:0007669"/>
    <property type="project" value="UniProtKB-KW"/>
</dbReference>
<keyword evidence="2" id="KW-0646">Protease inhibitor</keyword>
<dbReference type="PANTHER" id="PTHR46186">
    <property type="entry name" value="CYSTATIN"/>
    <property type="match status" value="1"/>
</dbReference>
<feature type="signal peptide" evidence="4">
    <location>
        <begin position="1"/>
        <end position="19"/>
    </location>
</feature>
<dbReference type="Pfam" id="PF00031">
    <property type="entry name" value="Cystatin"/>
    <property type="match status" value="1"/>
</dbReference>
<evidence type="ECO:0000256" key="4">
    <source>
        <dbReference type="SAM" id="SignalP"/>
    </source>
</evidence>
<keyword evidence="3" id="KW-0789">Thiol protease inhibitor</keyword>
<organism evidence="6">
    <name type="scientific">Oncopeltus fasciatus</name>
    <name type="common">Large milkweed bug</name>
    <dbReference type="NCBI Taxonomy" id="7536"/>
    <lineage>
        <taxon>Eukaryota</taxon>
        <taxon>Metazoa</taxon>
        <taxon>Ecdysozoa</taxon>
        <taxon>Arthropoda</taxon>
        <taxon>Hexapoda</taxon>
        <taxon>Insecta</taxon>
        <taxon>Pterygota</taxon>
        <taxon>Neoptera</taxon>
        <taxon>Paraneoptera</taxon>
        <taxon>Hemiptera</taxon>
        <taxon>Heteroptera</taxon>
        <taxon>Panheteroptera</taxon>
        <taxon>Pentatomomorpha</taxon>
        <taxon>Lygaeoidea</taxon>
        <taxon>Lygaeidae</taxon>
        <taxon>Lygaeinae</taxon>
        <taxon>Oncopeltus</taxon>
    </lineage>
</organism>
<accession>A3FK21</accession>
<dbReference type="SMART" id="SM00043">
    <property type="entry name" value="CY"/>
    <property type="match status" value="1"/>
</dbReference>
<proteinExistence type="evidence at transcript level"/>
<evidence type="ECO:0000256" key="1">
    <source>
        <dbReference type="ARBA" id="ARBA00009403"/>
    </source>
</evidence>
<reference evidence="6" key="1">
    <citation type="submission" date="2007-01" db="EMBL/GenBank/DDBJ databases">
        <title>An insight into the sialotranscriptome of the seed-feeding bug, Oncopeltus fasciatus.</title>
        <authorList>
            <person name="Francischetti I.M.B."/>
            <person name="Lopes A.H."/>
            <person name="Dias F.A."/>
            <person name="Ribeiro J.M.C."/>
        </authorList>
    </citation>
    <scope>NUCLEOTIDE SEQUENCE</scope>
    <source>
        <tissue evidence="6">Salivary gland</tissue>
    </source>
</reference>
<evidence type="ECO:0000256" key="2">
    <source>
        <dbReference type="ARBA" id="ARBA00022690"/>
    </source>
</evidence>
<dbReference type="InterPro" id="IPR046350">
    <property type="entry name" value="Cystatin_sf"/>
</dbReference>
<dbReference type="GO" id="GO:0005737">
    <property type="term" value="C:cytoplasm"/>
    <property type="evidence" value="ECO:0007669"/>
    <property type="project" value="TreeGrafter"/>
</dbReference>